<accession>A0AAN7JVU3</accession>
<keyword evidence="1" id="KW-0472">Membrane</keyword>
<reference evidence="2 3" key="1">
    <citation type="journal article" date="2023" name="Hortic Res">
        <title>Pangenome of water caltrop reveals structural variations and asymmetric subgenome divergence after allopolyploidization.</title>
        <authorList>
            <person name="Zhang X."/>
            <person name="Chen Y."/>
            <person name="Wang L."/>
            <person name="Yuan Y."/>
            <person name="Fang M."/>
            <person name="Shi L."/>
            <person name="Lu R."/>
            <person name="Comes H.P."/>
            <person name="Ma Y."/>
            <person name="Chen Y."/>
            <person name="Huang G."/>
            <person name="Zhou Y."/>
            <person name="Zheng Z."/>
            <person name="Qiu Y."/>
        </authorList>
    </citation>
    <scope>NUCLEOTIDE SEQUENCE [LARGE SCALE GENOMIC DNA]</scope>
    <source>
        <tissue evidence="2">Roots</tissue>
    </source>
</reference>
<organism evidence="2 3">
    <name type="scientific">Trapa incisa</name>
    <dbReference type="NCBI Taxonomy" id="236973"/>
    <lineage>
        <taxon>Eukaryota</taxon>
        <taxon>Viridiplantae</taxon>
        <taxon>Streptophyta</taxon>
        <taxon>Embryophyta</taxon>
        <taxon>Tracheophyta</taxon>
        <taxon>Spermatophyta</taxon>
        <taxon>Magnoliopsida</taxon>
        <taxon>eudicotyledons</taxon>
        <taxon>Gunneridae</taxon>
        <taxon>Pentapetalae</taxon>
        <taxon>rosids</taxon>
        <taxon>malvids</taxon>
        <taxon>Myrtales</taxon>
        <taxon>Lythraceae</taxon>
        <taxon>Trapa</taxon>
    </lineage>
</organism>
<feature type="transmembrane region" description="Helical" evidence="1">
    <location>
        <begin position="47"/>
        <end position="67"/>
    </location>
</feature>
<keyword evidence="1" id="KW-1133">Transmembrane helix</keyword>
<comment type="caution">
    <text evidence="2">The sequence shown here is derived from an EMBL/GenBank/DDBJ whole genome shotgun (WGS) entry which is preliminary data.</text>
</comment>
<sequence length="184" mass="20397">MPAASSAVYNQPSQSLSQPVVYVFRPGSPHRIFIPSDRVPCQIGVPLALFFFFLLFLGCISSNFLMFPPNWQPAYKMLSSKILVHNIMRFPFSLSTIAIFCLGRKPVLEATSLYRPEVSFPSPAATSAEFGHQSVPRDLLRGPKRLAARTLATGVSVETTGFRMLSSISIFETEVGRRRVLVPC</sequence>
<keyword evidence="1" id="KW-0812">Transmembrane</keyword>
<evidence type="ECO:0000256" key="1">
    <source>
        <dbReference type="SAM" id="Phobius"/>
    </source>
</evidence>
<protein>
    <submittedName>
        <fullName evidence="2">Uncharacterized protein</fullName>
    </submittedName>
</protein>
<evidence type="ECO:0000313" key="2">
    <source>
        <dbReference type="EMBL" id="KAK4751688.1"/>
    </source>
</evidence>
<dbReference type="AlphaFoldDB" id="A0AAN7JVU3"/>
<name>A0AAN7JVU3_9MYRT</name>
<proteinExistence type="predicted"/>
<dbReference type="EMBL" id="JAXIOK010000016">
    <property type="protein sequence ID" value="KAK4751688.1"/>
    <property type="molecule type" value="Genomic_DNA"/>
</dbReference>
<keyword evidence="3" id="KW-1185">Reference proteome</keyword>
<evidence type="ECO:0000313" key="3">
    <source>
        <dbReference type="Proteomes" id="UP001345219"/>
    </source>
</evidence>
<gene>
    <name evidence="2" type="ORF">SAY87_020486</name>
</gene>
<dbReference type="Proteomes" id="UP001345219">
    <property type="component" value="Chromosome 16"/>
</dbReference>